<dbReference type="InterPro" id="IPR005841">
    <property type="entry name" value="Alpha-D-phosphohexomutase_SF"/>
</dbReference>
<dbReference type="InterPro" id="IPR016066">
    <property type="entry name" value="A-D-PHexomutase_CS"/>
</dbReference>
<keyword evidence="10" id="KW-0472">Membrane</keyword>
<evidence type="ECO:0000259" key="11">
    <source>
        <dbReference type="Pfam" id="PF00408"/>
    </source>
</evidence>
<keyword evidence="6" id="KW-0597">Phosphoprotein</keyword>
<dbReference type="OrthoDB" id="9803322at2"/>
<dbReference type="InterPro" id="IPR005845">
    <property type="entry name" value="A-D-PHexomutase_a/b/a-II"/>
</dbReference>
<keyword evidence="10" id="KW-1133">Transmembrane helix</keyword>
<accession>A0A1H1XEN2</accession>
<dbReference type="STRING" id="487184.SAMN05216421_2840"/>
<dbReference type="GO" id="GO:0005975">
    <property type="term" value="P:carbohydrate metabolic process"/>
    <property type="evidence" value="ECO:0007669"/>
    <property type="project" value="InterPro"/>
</dbReference>
<evidence type="ECO:0000256" key="3">
    <source>
        <dbReference type="ARBA" id="ARBA00004699"/>
    </source>
</evidence>
<evidence type="ECO:0000256" key="2">
    <source>
        <dbReference type="ARBA" id="ARBA00001946"/>
    </source>
</evidence>
<keyword evidence="16" id="KW-1185">Reference proteome</keyword>
<dbReference type="InterPro" id="IPR036900">
    <property type="entry name" value="A-D-PHexomutase_C_sf"/>
</dbReference>
<dbReference type="PANTHER" id="PTHR43771:SF2">
    <property type="entry name" value="PHOSPHOMANNOMUTASE_PHOSPHOGLUCOMUTASE"/>
    <property type="match status" value="1"/>
</dbReference>
<dbReference type="Pfam" id="PF02880">
    <property type="entry name" value="PGM_PMM_III"/>
    <property type="match status" value="1"/>
</dbReference>
<dbReference type="PANTHER" id="PTHR43771">
    <property type="entry name" value="PHOSPHOMANNOMUTASE"/>
    <property type="match status" value="1"/>
</dbReference>
<keyword evidence="8" id="KW-0460">Magnesium</keyword>
<dbReference type="PROSITE" id="PS00710">
    <property type="entry name" value="PGM_PMM"/>
    <property type="match status" value="1"/>
</dbReference>
<dbReference type="Gene3D" id="3.40.120.10">
    <property type="entry name" value="Alpha-D-Glucose-1,6-Bisphosphate, subunit A, domain 3"/>
    <property type="match status" value="3"/>
</dbReference>
<evidence type="ECO:0000256" key="1">
    <source>
        <dbReference type="ARBA" id="ARBA00000586"/>
    </source>
</evidence>
<dbReference type="Pfam" id="PF02879">
    <property type="entry name" value="PGM_PMM_II"/>
    <property type="match status" value="1"/>
</dbReference>
<dbReference type="InterPro" id="IPR005844">
    <property type="entry name" value="A-D-PHexomutase_a/b/a-I"/>
</dbReference>
<evidence type="ECO:0000256" key="6">
    <source>
        <dbReference type="ARBA" id="ARBA00022553"/>
    </source>
</evidence>
<dbReference type="EMBL" id="LT629736">
    <property type="protein sequence ID" value="SDT07622.1"/>
    <property type="molecule type" value="Genomic_DNA"/>
</dbReference>
<dbReference type="Pfam" id="PF00408">
    <property type="entry name" value="PGM_PMM_IV"/>
    <property type="match status" value="1"/>
</dbReference>
<name>A0A1H1XEN2_9GAMM</name>
<dbReference type="FunFam" id="3.40.120.10:FF:000001">
    <property type="entry name" value="Phosphoglucosamine mutase"/>
    <property type="match status" value="1"/>
</dbReference>
<feature type="transmembrane region" description="Helical" evidence="10">
    <location>
        <begin position="252"/>
        <end position="272"/>
    </location>
</feature>
<evidence type="ECO:0000256" key="5">
    <source>
        <dbReference type="ARBA" id="ARBA00012730"/>
    </source>
</evidence>
<dbReference type="InterPro" id="IPR005846">
    <property type="entry name" value="A-D-PHexomutase_a/b/a-III"/>
</dbReference>
<evidence type="ECO:0000259" key="12">
    <source>
        <dbReference type="Pfam" id="PF02878"/>
    </source>
</evidence>
<feature type="domain" description="Alpha-D-phosphohexomutase alpha/beta/alpha" evidence="13">
    <location>
        <begin position="528"/>
        <end position="625"/>
    </location>
</feature>
<organism evidence="15 16">
    <name type="scientific">Halopseudomonas xinjiangensis</name>
    <dbReference type="NCBI Taxonomy" id="487184"/>
    <lineage>
        <taxon>Bacteria</taxon>
        <taxon>Pseudomonadati</taxon>
        <taxon>Pseudomonadota</taxon>
        <taxon>Gammaproteobacteria</taxon>
        <taxon>Pseudomonadales</taxon>
        <taxon>Pseudomonadaceae</taxon>
        <taxon>Halopseudomonas</taxon>
    </lineage>
</organism>
<comment type="similarity">
    <text evidence="4">Belongs to the phosphohexose mutase family.</text>
</comment>
<keyword evidence="7" id="KW-0479">Metal-binding</keyword>
<dbReference type="CDD" id="cd03089">
    <property type="entry name" value="PMM_PGM"/>
    <property type="match status" value="1"/>
</dbReference>
<dbReference type="Gene3D" id="3.30.310.50">
    <property type="entry name" value="Alpha-D-phosphohexomutase, C-terminal domain"/>
    <property type="match status" value="1"/>
</dbReference>
<dbReference type="AlphaFoldDB" id="A0A1H1XEN2"/>
<comment type="catalytic activity">
    <reaction evidence="1">
        <text>alpha-D-mannose 1-phosphate = D-mannose 6-phosphate</text>
        <dbReference type="Rhea" id="RHEA:11140"/>
        <dbReference type="ChEBI" id="CHEBI:58409"/>
        <dbReference type="ChEBI" id="CHEBI:58735"/>
        <dbReference type="EC" id="5.4.2.8"/>
    </reaction>
</comment>
<evidence type="ECO:0000313" key="16">
    <source>
        <dbReference type="Proteomes" id="UP000243207"/>
    </source>
</evidence>
<dbReference type="GO" id="GO:1901137">
    <property type="term" value="P:carbohydrate derivative biosynthetic process"/>
    <property type="evidence" value="ECO:0007669"/>
    <property type="project" value="UniProtKB-ARBA"/>
</dbReference>
<dbReference type="GO" id="GO:0000287">
    <property type="term" value="F:magnesium ion binding"/>
    <property type="evidence" value="ECO:0007669"/>
    <property type="project" value="InterPro"/>
</dbReference>
<feature type="transmembrane region" description="Helical" evidence="10">
    <location>
        <begin position="20"/>
        <end position="43"/>
    </location>
</feature>
<feature type="domain" description="Alpha-D-phosphohexomutase alpha/beta/alpha" evidence="12">
    <location>
        <begin position="382"/>
        <end position="512"/>
    </location>
</feature>
<dbReference type="Proteomes" id="UP000243207">
    <property type="component" value="Chromosome I"/>
</dbReference>
<dbReference type="InterPro" id="IPR005843">
    <property type="entry name" value="A-D-PHexomutase_C"/>
</dbReference>
<evidence type="ECO:0000256" key="4">
    <source>
        <dbReference type="ARBA" id="ARBA00010231"/>
    </source>
</evidence>
<dbReference type="PRINTS" id="PR00509">
    <property type="entry name" value="PGMPMM"/>
</dbReference>
<evidence type="ECO:0000259" key="13">
    <source>
        <dbReference type="Pfam" id="PF02879"/>
    </source>
</evidence>
<evidence type="ECO:0000313" key="15">
    <source>
        <dbReference type="EMBL" id="SDT07622.1"/>
    </source>
</evidence>
<gene>
    <name evidence="15" type="ORF">SAMN05216421_2840</name>
</gene>
<keyword evidence="9" id="KW-0413">Isomerase</keyword>
<dbReference type="RefSeq" id="WP_093395986.1">
    <property type="nucleotide sequence ID" value="NZ_LT629736.1"/>
</dbReference>
<dbReference type="GO" id="GO:0004615">
    <property type="term" value="F:phosphomannomutase activity"/>
    <property type="evidence" value="ECO:0007669"/>
    <property type="project" value="UniProtKB-EC"/>
</dbReference>
<proteinExistence type="inferred from homology"/>
<evidence type="ECO:0000256" key="9">
    <source>
        <dbReference type="ARBA" id="ARBA00023235"/>
    </source>
</evidence>
<dbReference type="GO" id="GO:0004614">
    <property type="term" value="F:phosphoglucomutase activity"/>
    <property type="evidence" value="ECO:0007669"/>
    <property type="project" value="UniProtKB-ARBA"/>
</dbReference>
<evidence type="ECO:0000256" key="7">
    <source>
        <dbReference type="ARBA" id="ARBA00022723"/>
    </source>
</evidence>
<dbReference type="EC" id="5.4.2.8" evidence="5"/>
<comment type="pathway">
    <text evidence="3">Nucleotide-sugar biosynthesis; GDP-alpha-D-mannose biosynthesis; alpha-D-mannose 1-phosphate from D-fructose 6-phosphate: step 2/2.</text>
</comment>
<keyword evidence="10" id="KW-0812">Transmembrane</keyword>
<reference evidence="16" key="1">
    <citation type="submission" date="2016-10" db="EMBL/GenBank/DDBJ databases">
        <authorList>
            <person name="Varghese N."/>
            <person name="Submissions S."/>
        </authorList>
    </citation>
    <scope>NUCLEOTIDE SEQUENCE [LARGE SCALE GENOMIC DNA]</scope>
    <source>
        <strain evidence="16">NRRL B-51270</strain>
    </source>
</reference>
<dbReference type="Pfam" id="PF02878">
    <property type="entry name" value="PGM_PMM_I"/>
    <property type="match status" value="1"/>
</dbReference>
<feature type="domain" description="Alpha-D-phosphohexomutase C-terminal" evidence="11">
    <location>
        <begin position="747"/>
        <end position="822"/>
    </location>
</feature>
<evidence type="ECO:0000256" key="10">
    <source>
        <dbReference type="SAM" id="Phobius"/>
    </source>
</evidence>
<dbReference type="SUPFAM" id="SSF55957">
    <property type="entry name" value="Phosphoglucomutase, C-terminal domain"/>
    <property type="match status" value="1"/>
</dbReference>
<sequence length="835" mass="89317">MKLKRSSEDSGSSSALPSTLLPLLLALAGIAAAAALIWAALFGPSNQRYERDMAQAYASQQAGALNQAVAQIEADIETAAANPQLQVTLQQGTSPTLQRLMRYMYADSLAVYAHLPGQAQPVEDSQAPLSFAALDMIRRAERGMPVPLEAHQVNGEWKVYAARPLRATPNASIGGTLMVVFDIERLASALPPLPPEAGAVTLIQQFPAAPEQRLIQRGSGSGEAIRLPTDNPAWFIEFTPGSALVSGLINPLWLAGAALLALAGALASLLWLQREWTRTLQADAGTLNQLTLGHKAAGLKLGPLEPVGQSIMRLASRSGQKLGPNPEVVREPAAAAASAKPAARPVSNEPEILDIDILDGEDPFDMAGNQPAAPSIPQLPAEIFRAYDIRGVVGRTLTEDFLYWLGRSIGSETIAAGQPRIAVGRDGRLSGPVLGEQLIRGLMESGCEVVDLGMVPTPVVYFATATTDATSGVMLTGSHNPADYNGLKVVIAGQTLADERIQALHTRLRQNDLTAGAGSREQLDLLPAYVQRIVDDVALARPLKVVIDCGNGVAGVVAQALFEELGCTVIALYCDVDGTFPNHHPDPGKAENLAELIAQVRQHEADIGLAFDGDADRLGVVTSDGEIIDSDRLLMLLAEDVLTRQPGADIVFDIKCSRRLPALISRVGGRPVMWKSGHSMIKAKMQETGAPLGGEMSGHIFFKERWYGFDDGLYSACRVLEILSVQPQGVSSAELMAEYRSGLTTPEINVTVGEARKFELIEALRKNADWGQGKLTGIDGIRVDYPSSWGLVRASNTTPMLVLRFEADKPQELEAVQQLFRDQLAAVAPDLELTF</sequence>
<dbReference type="InterPro" id="IPR016055">
    <property type="entry name" value="A-D-PHexomutase_a/b/a-I/II/III"/>
</dbReference>
<dbReference type="SUPFAM" id="SSF53738">
    <property type="entry name" value="Phosphoglucomutase, first 3 domains"/>
    <property type="match status" value="3"/>
</dbReference>
<evidence type="ECO:0000259" key="14">
    <source>
        <dbReference type="Pfam" id="PF02880"/>
    </source>
</evidence>
<evidence type="ECO:0000256" key="8">
    <source>
        <dbReference type="ARBA" id="ARBA00022842"/>
    </source>
</evidence>
<protein>
    <recommendedName>
        <fullName evidence="5">phosphomannomutase</fullName>
        <ecNumber evidence="5">5.4.2.8</ecNumber>
    </recommendedName>
</protein>
<comment type="cofactor">
    <cofactor evidence="2">
        <name>Mg(2+)</name>
        <dbReference type="ChEBI" id="CHEBI:18420"/>
    </cofactor>
</comment>
<dbReference type="FunFam" id="3.40.120.10:FF:000021">
    <property type="entry name" value="Phosphomannomutase/phosphoglucomutase"/>
    <property type="match status" value="1"/>
</dbReference>
<feature type="domain" description="Alpha-D-phosphohexomutase alpha/beta/alpha" evidence="14">
    <location>
        <begin position="629"/>
        <end position="736"/>
    </location>
</feature>